<comment type="cofactor">
    <cofactor evidence="1">
        <name>Mg(2+)</name>
        <dbReference type="ChEBI" id="CHEBI:18420"/>
    </cofactor>
</comment>
<evidence type="ECO:0000256" key="6">
    <source>
        <dbReference type="ARBA" id="ARBA00022842"/>
    </source>
</evidence>
<keyword evidence="5" id="KW-0378">Hydrolase</keyword>
<evidence type="ECO:0000256" key="1">
    <source>
        <dbReference type="ARBA" id="ARBA00001946"/>
    </source>
</evidence>
<evidence type="ECO:0000259" key="8">
    <source>
        <dbReference type="Pfam" id="PF01850"/>
    </source>
</evidence>
<dbReference type="RefSeq" id="WP_166032939.1">
    <property type="nucleotide sequence ID" value="NZ_CP048877.1"/>
</dbReference>
<dbReference type="GO" id="GO:0016787">
    <property type="term" value="F:hydrolase activity"/>
    <property type="evidence" value="ECO:0007669"/>
    <property type="project" value="UniProtKB-KW"/>
</dbReference>
<evidence type="ECO:0000256" key="4">
    <source>
        <dbReference type="ARBA" id="ARBA00022723"/>
    </source>
</evidence>
<name>A0A6G7PYF8_9BACT</name>
<dbReference type="PANTHER" id="PTHR33653">
    <property type="entry name" value="RIBONUCLEASE VAPC2"/>
    <property type="match status" value="1"/>
</dbReference>
<evidence type="ECO:0000313" key="10">
    <source>
        <dbReference type="Proteomes" id="UP000502179"/>
    </source>
</evidence>
<dbReference type="AlphaFoldDB" id="A0A6G7PYF8"/>
<feature type="domain" description="PIN" evidence="8">
    <location>
        <begin position="4"/>
        <end position="115"/>
    </location>
</feature>
<dbReference type="KEGG" id="tav:G4V39_10745"/>
<dbReference type="InterPro" id="IPR050556">
    <property type="entry name" value="Type_II_TA_system_RNase"/>
</dbReference>
<dbReference type="PANTHER" id="PTHR33653:SF1">
    <property type="entry name" value="RIBONUCLEASE VAPC2"/>
    <property type="match status" value="1"/>
</dbReference>
<keyword evidence="4" id="KW-0479">Metal-binding</keyword>
<evidence type="ECO:0000256" key="7">
    <source>
        <dbReference type="ARBA" id="ARBA00038093"/>
    </source>
</evidence>
<evidence type="ECO:0000256" key="3">
    <source>
        <dbReference type="ARBA" id="ARBA00022722"/>
    </source>
</evidence>
<proteinExistence type="inferred from homology"/>
<dbReference type="Proteomes" id="UP000502179">
    <property type="component" value="Chromosome"/>
</dbReference>
<comment type="similarity">
    <text evidence="7">Belongs to the PINc/VapC protein family.</text>
</comment>
<accession>A0A6G7PYF8</accession>
<keyword evidence="6" id="KW-0460">Magnesium</keyword>
<dbReference type="EMBL" id="CP048877">
    <property type="protein sequence ID" value="QIJ72724.1"/>
    <property type="molecule type" value="Genomic_DNA"/>
</dbReference>
<evidence type="ECO:0000313" key="9">
    <source>
        <dbReference type="EMBL" id="QIJ72724.1"/>
    </source>
</evidence>
<reference evidence="9 10" key="1">
    <citation type="submission" date="2020-02" db="EMBL/GenBank/DDBJ databases">
        <title>Genome analysis of Thermosulfuriphilus ammonigenes ST65T, an anaerobic thermophilic chemolithoautotrophic bacterium isolated from a deep-sea hydrothermal vent.</title>
        <authorList>
            <person name="Slobodkina G."/>
            <person name="Allioux M."/>
            <person name="Merkel A."/>
            <person name="Alain K."/>
            <person name="Jebbar M."/>
            <person name="Slobodkin A."/>
        </authorList>
    </citation>
    <scope>NUCLEOTIDE SEQUENCE [LARGE SCALE GENOMIC DNA]</scope>
    <source>
        <strain evidence="9 10">ST65</strain>
    </source>
</reference>
<sequence length="141" mass="16519">MMPVLVDSNVILDIFTEDPEWFEWSSRKLAEYAEKDTLIINPIIYAEISIRFEKEALPPEVFVREELPWEAAFLAGKCFLLYRKRRGKKTSPLPDFYIGAHAAVRGYVLLTRDAKRYSFYFPKLKLIAPEENDPKSKTREN</sequence>
<dbReference type="GO" id="GO:0046872">
    <property type="term" value="F:metal ion binding"/>
    <property type="evidence" value="ECO:0007669"/>
    <property type="project" value="UniProtKB-KW"/>
</dbReference>
<protein>
    <submittedName>
        <fullName evidence="9">Type II toxin-antitoxin system VapC family toxin</fullName>
    </submittedName>
</protein>
<dbReference type="InterPro" id="IPR002716">
    <property type="entry name" value="PIN_dom"/>
</dbReference>
<dbReference type="SUPFAM" id="SSF88723">
    <property type="entry name" value="PIN domain-like"/>
    <property type="match status" value="1"/>
</dbReference>
<dbReference type="GO" id="GO:0004518">
    <property type="term" value="F:nuclease activity"/>
    <property type="evidence" value="ECO:0007669"/>
    <property type="project" value="UniProtKB-KW"/>
</dbReference>
<keyword evidence="10" id="KW-1185">Reference proteome</keyword>
<evidence type="ECO:0000256" key="2">
    <source>
        <dbReference type="ARBA" id="ARBA00022649"/>
    </source>
</evidence>
<dbReference type="Pfam" id="PF01850">
    <property type="entry name" value="PIN"/>
    <property type="match status" value="1"/>
</dbReference>
<dbReference type="InterPro" id="IPR029060">
    <property type="entry name" value="PIN-like_dom_sf"/>
</dbReference>
<keyword evidence="3" id="KW-0540">Nuclease</keyword>
<dbReference type="Gene3D" id="3.40.50.1010">
    <property type="entry name" value="5'-nuclease"/>
    <property type="match status" value="1"/>
</dbReference>
<gene>
    <name evidence="9" type="ORF">G4V39_10745</name>
</gene>
<evidence type="ECO:0000256" key="5">
    <source>
        <dbReference type="ARBA" id="ARBA00022801"/>
    </source>
</evidence>
<keyword evidence="2" id="KW-1277">Toxin-antitoxin system</keyword>
<organism evidence="9 10">
    <name type="scientific">Thermosulfuriphilus ammonigenes</name>
    <dbReference type="NCBI Taxonomy" id="1936021"/>
    <lineage>
        <taxon>Bacteria</taxon>
        <taxon>Pseudomonadati</taxon>
        <taxon>Thermodesulfobacteriota</taxon>
        <taxon>Thermodesulfobacteria</taxon>
        <taxon>Thermodesulfobacteriales</taxon>
        <taxon>Thermodesulfobacteriaceae</taxon>
        <taxon>Thermosulfuriphilus</taxon>
    </lineage>
</organism>